<accession>A0ABS0B1L3</accession>
<dbReference type="PIRSF" id="PIRSF029826">
    <property type="entry name" value="UCP029826_pph"/>
    <property type="match status" value="1"/>
</dbReference>
<gene>
    <name evidence="1" type="ORF">NEPTK9_001595</name>
</gene>
<dbReference type="EC" id="3.6.1.12" evidence="1"/>
<dbReference type="PANTHER" id="PTHR46523">
    <property type="entry name" value="DCTP PYROPHOSPHATASE 1"/>
    <property type="match status" value="1"/>
</dbReference>
<reference evidence="1 2" key="1">
    <citation type="submission" date="2020-01" db="EMBL/GenBank/DDBJ databases">
        <title>Draft genome sequence of Cand. Neptunochlamydia vexilliferae K9.</title>
        <authorList>
            <person name="Schulz F."/>
            <person name="Koestlbacher S."/>
            <person name="Wascher F."/>
            <person name="Pizzetti I."/>
            <person name="Horn M."/>
        </authorList>
    </citation>
    <scope>NUCLEOTIDE SEQUENCE [LARGE SCALE GENOMIC DNA]</scope>
    <source>
        <strain evidence="1 2">K9</strain>
    </source>
</reference>
<keyword evidence="1" id="KW-0378">Hydrolase</keyword>
<comment type="caution">
    <text evidence="1">The sequence shown here is derived from an EMBL/GenBank/DDBJ whole genome shotgun (WGS) entry which is preliminary data.</text>
</comment>
<dbReference type="Proteomes" id="UP001194714">
    <property type="component" value="Unassembled WGS sequence"/>
</dbReference>
<dbReference type="InterPro" id="IPR025984">
    <property type="entry name" value="DCTPP"/>
</dbReference>
<dbReference type="EMBL" id="JAAEJV010000070">
    <property type="protein sequence ID" value="MBF5060069.1"/>
    <property type="molecule type" value="Genomic_DNA"/>
</dbReference>
<keyword evidence="2" id="KW-1185">Reference proteome</keyword>
<evidence type="ECO:0000313" key="2">
    <source>
        <dbReference type="Proteomes" id="UP001194714"/>
    </source>
</evidence>
<dbReference type="InterPro" id="IPR052555">
    <property type="entry name" value="dCTP_Pyrophosphatase"/>
</dbReference>
<dbReference type="RefSeq" id="WP_194848399.1">
    <property type="nucleotide sequence ID" value="NZ_JAAEJV010000070.1"/>
</dbReference>
<proteinExistence type="predicted"/>
<name>A0ABS0B1L3_9BACT</name>
<dbReference type="SUPFAM" id="SSF101386">
    <property type="entry name" value="all-alpha NTP pyrophosphatases"/>
    <property type="match status" value="1"/>
</dbReference>
<dbReference type="Pfam" id="PF12643">
    <property type="entry name" value="MazG-like"/>
    <property type="match status" value="1"/>
</dbReference>
<organism evidence="1 2">
    <name type="scientific">Candidatus Neptunichlamydia vexilliferae</name>
    <dbReference type="NCBI Taxonomy" id="1651774"/>
    <lineage>
        <taxon>Bacteria</taxon>
        <taxon>Pseudomonadati</taxon>
        <taxon>Chlamydiota</taxon>
        <taxon>Chlamydiia</taxon>
        <taxon>Parachlamydiales</taxon>
        <taxon>Simkaniaceae</taxon>
        <taxon>Candidatus Neptunichlamydia</taxon>
    </lineage>
</organism>
<evidence type="ECO:0000313" key="1">
    <source>
        <dbReference type="EMBL" id="MBF5060069.1"/>
    </source>
</evidence>
<protein>
    <submittedName>
        <fullName evidence="1">dCTP pyrophosphatase 1</fullName>
        <ecNumber evidence="1">3.6.1.12</ecNumber>
    </submittedName>
</protein>
<sequence length="131" mass="15317">MENFEKSSDPSPLNIKEMQEYSRRFIEDRDWTEFHTPKNIAMGISVEAAELLEIFQWLTPEQSFQIKSNSGELQRVSDEVGDILHLLIRLSSLLNIDLKQAFWEKIKKTEKKYPISLSKGKTAKYSRLSHD</sequence>
<dbReference type="PANTHER" id="PTHR46523:SF1">
    <property type="entry name" value="DCTP PYROPHOSPHATASE 1"/>
    <property type="match status" value="1"/>
</dbReference>
<dbReference type="Gene3D" id="1.10.287.1080">
    <property type="entry name" value="MazG-like"/>
    <property type="match status" value="1"/>
</dbReference>
<dbReference type="CDD" id="cd11537">
    <property type="entry name" value="NTP-PPase_RS21-C6_like"/>
    <property type="match status" value="1"/>
</dbReference>
<dbReference type="GO" id="GO:0047840">
    <property type="term" value="F:dCTP diphosphatase activity"/>
    <property type="evidence" value="ECO:0007669"/>
    <property type="project" value="UniProtKB-EC"/>
</dbReference>